<dbReference type="AlphaFoldDB" id="A0A1X6YK40"/>
<dbReference type="OrthoDB" id="7725897at2"/>
<dbReference type="EMBL" id="FWFX01000002">
    <property type="protein sequence ID" value="SLN22877.1"/>
    <property type="molecule type" value="Genomic_DNA"/>
</dbReference>
<organism evidence="2 3">
    <name type="scientific">Roseovarius albus</name>
    <dbReference type="NCBI Taxonomy" id="1247867"/>
    <lineage>
        <taxon>Bacteria</taxon>
        <taxon>Pseudomonadati</taxon>
        <taxon>Pseudomonadota</taxon>
        <taxon>Alphaproteobacteria</taxon>
        <taxon>Rhodobacterales</taxon>
        <taxon>Roseobacteraceae</taxon>
        <taxon>Roseovarius</taxon>
    </lineage>
</organism>
<evidence type="ECO:0000313" key="2">
    <source>
        <dbReference type="EMBL" id="SLN22877.1"/>
    </source>
</evidence>
<feature type="transmembrane region" description="Helical" evidence="1">
    <location>
        <begin position="7"/>
        <end position="24"/>
    </location>
</feature>
<gene>
    <name evidence="2" type="ORF">ROA7450_00883</name>
</gene>
<protein>
    <submittedName>
        <fullName evidence="2">Uncharacterized protein</fullName>
    </submittedName>
</protein>
<feature type="transmembrane region" description="Helical" evidence="1">
    <location>
        <begin position="108"/>
        <end position="127"/>
    </location>
</feature>
<accession>A0A1X6YK40</accession>
<feature type="transmembrane region" description="Helical" evidence="1">
    <location>
        <begin position="36"/>
        <end position="54"/>
    </location>
</feature>
<feature type="transmembrane region" description="Helical" evidence="1">
    <location>
        <begin position="66"/>
        <end position="88"/>
    </location>
</feature>
<keyword evidence="3" id="KW-1185">Reference proteome</keyword>
<keyword evidence="1" id="KW-0472">Membrane</keyword>
<name>A0A1X6YK40_9RHOB</name>
<proteinExistence type="predicted"/>
<keyword evidence="1" id="KW-0812">Transmembrane</keyword>
<evidence type="ECO:0000313" key="3">
    <source>
        <dbReference type="Proteomes" id="UP000193061"/>
    </source>
</evidence>
<reference evidence="2 3" key="1">
    <citation type="submission" date="2017-03" db="EMBL/GenBank/DDBJ databases">
        <authorList>
            <person name="Afonso C.L."/>
            <person name="Miller P.J."/>
            <person name="Scott M.A."/>
            <person name="Spackman E."/>
            <person name="Goraichik I."/>
            <person name="Dimitrov K.M."/>
            <person name="Suarez D.L."/>
            <person name="Swayne D.E."/>
        </authorList>
    </citation>
    <scope>NUCLEOTIDE SEQUENCE [LARGE SCALE GENOMIC DNA]</scope>
    <source>
        <strain evidence="2 3">CECT 7450</strain>
    </source>
</reference>
<dbReference type="Proteomes" id="UP000193061">
    <property type="component" value="Unassembled WGS sequence"/>
</dbReference>
<evidence type="ECO:0000256" key="1">
    <source>
        <dbReference type="SAM" id="Phobius"/>
    </source>
</evidence>
<dbReference type="RefSeq" id="WP_085804421.1">
    <property type="nucleotide sequence ID" value="NZ_FWFX01000002.1"/>
</dbReference>
<dbReference type="InterPro" id="IPR047730">
    <property type="entry name" value="ABZJ_00895-like"/>
</dbReference>
<dbReference type="NCBIfam" id="NF038216">
    <property type="entry name" value="ABZJ_00895_fam"/>
    <property type="match status" value="1"/>
</dbReference>
<keyword evidence="1" id="KW-1133">Transmembrane helix</keyword>
<sequence length="145" mass="15509">MIWLRYAGVFLAAALGTGLIVSMLNQNMSGQLGSAAQLMVPAMIAALVEGQNWAKKRKAKPNSSQVWGFAWIGAAIATGLNVVLAYGAGALLPEFAKLAIAPALSQQFIILLGIYAGGYLICNWFFYRLGAGNQLTLMQDRDKSK</sequence>